<protein>
    <recommendedName>
        <fullName evidence="3">Head-to-tail adaptor</fullName>
    </recommendedName>
</protein>
<evidence type="ECO:0000313" key="2">
    <source>
        <dbReference type="Proteomes" id="UP000292452"/>
    </source>
</evidence>
<dbReference type="AlphaFoldDB" id="A0A4Q9I014"/>
<proteinExistence type="predicted"/>
<dbReference type="RefSeq" id="WP_131122165.1">
    <property type="nucleotide sequence ID" value="NZ_SIXH01000021.1"/>
</dbReference>
<sequence length="273" mass="29432">MPDEVLDGPCGPWPLDASCCPGWPEDPAEWSPGQRAAAEIATDVLWRLTAGRYGLCEEVIRPCRRGCDEPSLTAGTGSPLRPVLDGGRWYNRPCGCGPSGCSCVPLCVIDLPGPVHEVLEVRQDGQVVDASGYVLHRTSSGGRLIRTDGECWPDCQRLDRPDTLSVRYLRGLDVPAAGRRAAGQLACEIDKLCAGAPGGCALPTGTKSVTREGVTYEVVPPGSWPETLEAHLPQAWAWVQLVNPHRVRQHAAVFSLDLPPAPVSARYRPEVTW</sequence>
<evidence type="ECO:0000313" key="1">
    <source>
        <dbReference type="EMBL" id="TBO60912.1"/>
    </source>
</evidence>
<gene>
    <name evidence="1" type="ORF">EYS09_03845</name>
</gene>
<comment type="caution">
    <text evidence="1">The sequence shown here is derived from an EMBL/GenBank/DDBJ whole genome shotgun (WGS) entry which is preliminary data.</text>
</comment>
<organism evidence="1 2">
    <name type="scientific">Streptomyces kasugaensis</name>
    <dbReference type="NCBI Taxonomy" id="1946"/>
    <lineage>
        <taxon>Bacteria</taxon>
        <taxon>Bacillati</taxon>
        <taxon>Actinomycetota</taxon>
        <taxon>Actinomycetes</taxon>
        <taxon>Kitasatosporales</taxon>
        <taxon>Streptomycetaceae</taxon>
        <taxon>Streptomyces</taxon>
    </lineage>
</organism>
<keyword evidence="2" id="KW-1185">Reference proteome</keyword>
<dbReference type="EMBL" id="SIXH01000021">
    <property type="protein sequence ID" value="TBO60912.1"/>
    <property type="molecule type" value="Genomic_DNA"/>
</dbReference>
<reference evidence="1 2" key="1">
    <citation type="submission" date="2019-02" db="EMBL/GenBank/DDBJ databases">
        <title>Draft Genome Sequence of Streptomyces sp. AM-2504, identified by 16S rRNA comparative analysis as a Streptomyces Kasugaensis strain.</title>
        <authorList>
            <person name="Napolioni V."/>
            <person name="Giuliodori A.M."/>
            <person name="Spurio R."/>
            <person name="Fabbretti A."/>
        </authorList>
    </citation>
    <scope>NUCLEOTIDE SEQUENCE [LARGE SCALE GENOMIC DNA]</scope>
    <source>
        <strain evidence="1 2">AM-2504</strain>
    </source>
</reference>
<evidence type="ECO:0008006" key="3">
    <source>
        <dbReference type="Google" id="ProtNLM"/>
    </source>
</evidence>
<dbReference type="Proteomes" id="UP000292452">
    <property type="component" value="Unassembled WGS sequence"/>
</dbReference>
<name>A0A4Q9I014_STRKA</name>
<accession>A0A4Q9I014</accession>